<dbReference type="Proteomes" id="UP000225740">
    <property type="component" value="Unassembled WGS sequence"/>
</dbReference>
<gene>
    <name evidence="3" type="ORF">CEE69_20200</name>
</gene>
<sequence length="386" mass="43023">MRFGGWVRFGLVGLLCVIGAGNAWEASAQDAAVAVKVTPEVSLDDAALLTRVRDGIIAKAASAEAGSKENSLGDDGIIAGKMQDYRETIPKSGVEFELVAIPGGEFLMGSPEDEADRLEDEGPRRKVKVSSFWMGKHEVTWDEYEPFMMTEVRREKHGGWTDFDPATHDAVDGVSQPTPPYTEMSFGMGQSGYPAVCMTQHSANKFCQWLSAQTGHFYRLPTEAEWEYACRAGTTSAYSFGDGDLDEYGWYYDNSNDKYQKVGTKKPNPWGLHDMHGNVSEWTADAYGESYPVPEDGGVLINPWTVPERLYPRVVRGGSWFDDPDRLRSAARLGSSEDWKQQDPQLPKSLWYHTDASWVGFRVVRPAEIPTLAEMDAYWNSARGKR</sequence>
<name>A0A2G1W3J4_9BACT</name>
<reference evidence="3 4" key="1">
    <citation type="submission" date="2017-06" db="EMBL/GenBank/DDBJ databases">
        <title>Description of Rhodopirellula bahusiensis sp. nov.</title>
        <authorList>
            <person name="Kizina J."/>
            <person name="Harder J."/>
        </authorList>
    </citation>
    <scope>NUCLEOTIDE SEQUENCE [LARGE SCALE GENOMIC DNA]</scope>
    <source>
        <strain evidence="3 4">SWK21</strain>
    </source>
</reference>
<dbReference type="InterPro" id="IPR005532">
    <property type="entry name" value="SUMF_dom"/>
</dbReference>
<feature type="domain" description="Sulfatase-modifying factor enzyme-like" evidence="2">
    <location>
        <begin position="97"/>
        <end position="342"/>
    </location>
</feature>
<dbReference type="InterPro" id="IPR051043">
    <property type="entry name" value="Sulfatase_Mod_Factor_Kinase"/>
</dbReference>
<proteinExistence type="predicted"/>
<feature type="chain" id="PRO_5013598807" evidence="1">
    <location>
        <begin position="29"/>
        <end position="386"/>
    </location>
</feature>
<dbReference type="AlphaFoldDB" id="A0A2G1W3J4"/>
<protein>
    <submittedName>
        <fullName evidence="3">Sulfatase-modifying factor protein</fullName>
    </submittedName>
</protein>
<dbReference type="EMBL" id="NIZW01000016">
    <property type="protein sequence ID" value="PHQ33602.1"/>
    <property type="molecule type" value="Genomic_DNA"/>
</dbReference>
<keyword evidence="1" id="KW-0732">Signal</keyword>
<dbReference type="InterPro" id="IPR042095">
    <property type="entry name" value="SUMF_sf"/>
</dbReference>
<evidence type="ECO:0000256" key="1">
    <source>
        <dbReference type="SAM" id="SignalP"/>
    </source>
</evidence>
<dbReference type="Gene3D" id="3.90.1580.10">
    <property type="entry name" value="paralog of FGE (formylglycine-generating enzyme)"/>
    <property type="match status" value="1"/>
</dbReference>
<dbReference type="OrthoDB" id="9812426at2"/>
<evidence type="ECO:0000313" key="4">
    <source>
        <dbReference type="Proteomes" id="UP000225740"/>
    </source>
</evidence>
<dbReference type="GO" id="GO:0120147">
    <property type="term" value="F:formylglycine-generating oxidase activity"/>
    <property type="evidence" value="ECO:0007669"/>
    <property type="project" value="TreeGrafter"/>
</dbReference>
<dbReference type="PANTHER" id="PTHR23150:SF19">
    <property type="entry name" value="FORMYLGLYCINE-GENERATING ENZYME"/>
    <property type="match status" value="1"/>
</dbReference>
<accession>A0A2G1W3J4</accession>
<dbReference type="GeneID" id="90610328"/>
<dbReference type="SUPFAM" id="SSF56436">
    <property type="entry name" value="C-type lectin-like"/>
    <property type="match status" value="1"/>
</dbReference>
<organism evidence="3 4">
    <name type="scientific">Rhodopirellula bahusiensis</name>
    <dbReference type="NCBI Taxonomy" id="2014065"/>
    <lineage>
        <taxon>Bacteria</taxon>
        <taxon>Pseudomonadati</taxon>
        <taxon>Planctomycetota</taxon>
        <taxon>Planctomycetia</taxon>
        <taxon>Pirellulales</taxon>
        <taxon>Pirellulaceae</taxon>
        <taxon>Rhodopirellula</taxon>
    </lineage>
</organism>
<feature type="signal peptide" evidence="1">
    <location>
        <begin position="1"/>
        <end position="28"/>
    </location>
</feature>
<dbReference type="Pfam" id="PF03781">
    <property type="entry name" value="FGE-sulfatase"/>
    <property type="match status" value="1"/>
</dbReference>
<keyword evidence="4" id="KW-1185">Reference proteome</keyword>
<evidence type="ECO:0000313" key="3">
    <source>
        <dbReference type="EMBL" id="PHQ33602.1"/>
    </source>
</evidence>
<comment type="caution">
    <text evidence="3">The sequence shown here is derived from an EMBL/GenBank/DDBJ whole genome shotgun (WGS) entry which is preliminary data.</text>
</comment>
<dbReference type="PANTHER" id="PTHR23150">
    <property type="entry name" value="SULFATASE MODIFYING FACTOR 1, 2"/>
    <property type="match status" value="1"/>
</dbReference>
<dbReference type="RefSeq" id="WP_099262435.1">
    <property type="nucleotide sequence ID" value="NZ_NIZW01000016.1"/>
</dbReference>
<dbReference type="InterPro" id="IPR016187">
    <property type="entry name" value="CTDL_fold"/>
</dbReference>
<evidence type="ECO:0000259" key="2">
    <source>
        <dbReference type="Pfam" id="PF03781"/>
    </source>
</evidence>